<keyword evidence="3" id="KW-1185">Reference proteome</keyword>
<proteinExistence type="predicted"/>
<gene>
    <name evidence="2" type="ORF">RN001_000118</name>
</gene>
<dbReference type="Pfam" id="PF01395">
    <property type="entry name" value="PBP_GOBP"/>
    <property type="match status" value="2"/>
</dbReference>
<evidence type="ECO:0000256" key="1">
    <source>
        <dbReference type="SAM" id="SignalP"/>
    </source>
</evidence>
<feature type="signal peptide" evidence="1">
    <location>
        <begin position="1"/>
        <end position="17"/>
    </location>
</feature>
<accession>A0AAN7SJ17</accession>
<feature type="chain" id="PRO_5042831455" description="Odorant-binding protein" evidence="1">
    <location>
        <begin position="18"/>
        <end position="230"/>
    </location>
</feature>
<protein>
    <recommendedName>
        <fullName evidence="4">Odorant-binding protein</fullName>
    </recommendedName>
</protein>
<dbReference type="CDD" id="cd23992">
    <property type="entry name" value="PBP_GOBP"/>
    <property type="match status" value="2"/>
</dbReference>
<dbReference type="InterPro" id="IPR036728">
    <property type="entry name" value="PBP_GOBP_sf"/>
</dbReference>
<evidence type="ECO:0008006" key="4">
    <source>
        <dbReference type="Google" id="ProtNLM"/>
    </source>
</evidence>
<organism evidence="2 3">
    <name type="scientific">Aquatica leii</name>
    <dbReference type="NCBI Taxonomy" id="1421715"/>
    <lineage>
        <taxon>Eukaryota</taxon>
        <taxon>Metazoa</taxon>
        <taxon>Ecdysozoa</taxon>
        <taxon>Arthropoda</taxon>
        <taxon>Hexapoda</taxon>
        <taxon>Insecta</taxon>
        <taxon>Pterygota</taxon>
        <taxon>Neoptera</taxon>
        <taxon>Endopterygota</taxon>
        <taxon>Coleoptera</taxon>
        <taxon>Polyphaga</taxon>
        <taxon>Elateriformia</taxon>
        <taxon>Elateroidea</taxon>
        <taxon>Lampyridae</taxon>
        <taxon>Luciolinae</taxon>
        <taxon>Aquatica</taxon>
    </lineage>
</organism>
<dbReference type="EMBL" id="JARPUR010000001">
    <property type="protein sequence ID" value="KAK4883847.1"/>
    <property type="molecule type" value="Genomic_DNA"/>
</dbReference>
<dbReference type="SUPFAM" id="SSF47565">
    <property type="entry name" value="Insect pheromone/odorant-binding proteins"/>
    <property type="match status" value="2"/>
</dbReference>
<keyword evidence="1" id="KW-0732">Signal</keyword>
<name>A0AAN7SJ17_9COLE</name>
<reference evidence="3" key="1">
    <citation type="submission" date="2023-01" db="EMBL/GenBank/DDBJ databases">
        <title>Key to firefly adult light organ development and bioluminescence: homeobox transcription factors regulate luciferase expression and transportation to peroxisome.</title>
        <authorList>
            <person name="Fu X."/>
        </authorList>
    </citation>
    <scope>NUCLEOTIDE SEQUENCE [LARGE SCALE GENOMIC DNA]</scope>
</reference>
<dbReference type="Proteomes" id="UP001353858">
    <property type="component" value="Unassembled WGS sequence"/>
</dbReference>
<dbReference type="InterPro" id="IPR006170">
    <property type="entry name" value="PBP/GOBP"/>
</dbReference>
<sequence length="230" mass="26115">MKLYVFLVFLMFNFASSKLEVPLEFRKSWEELAERYRSECICEVGVSPALAKDYFLKGEYSLDSCLHCYIMCNKMKLNLINPATGEVNEHEYVRQAAGITPAIIQKSLSNAFLQAPLGYRQSWEELTAKYRSECMCEAGVSPSKIDDFFIKADYSTDLCVHCYLKCLNIKLNGMDPGTGEVNEFEYVRKVAGATPLIVAQCNNSTKLVKDFCRKAYNMYACILSNVLVQN</sequence>
<comment type="caution">
    <text evidence="2">The sequence shown here is derived from an EMBL/GenBank/DDBJ whole genome shotgun (WGS) entry which is preliminary data.</text>
</comment>
<evidence type="ECO:0000313" key="3">
    <source>
        <dbReference type="Proteomes" id="UP001353858"/>
    </source>
</evidence>
<dbReference type="Gene3D" id="1.10.238.20">
    <property type="entry name" value="Pheromone/general odorant binding protein domain"/>
    <property type="match status" value="2"/>
</dbReference>
<dbReference type="AlphaFoldDB" id="A0AAN7SJ17"/>
<evidence type="ECO:0000313" key="2">
    <source>
        <dbReference type="EMBL" id="KAK4883847.1"/>
    </source>
</evidence>
<dbReference type="GO" id="GO:0005549">
    <property type="term" value="F:odorant binding"/>
    <property type="evidence" value="ECO:0007669"/>
    <property type="project" value="InterPro"/>
</dbReference>